<evidence type="ECO:0000313" key="3">
    <source>
        <dbReference type="Proteomes" id="UP000244906"/>
    </source>
</evidence>
<dbReference type="EMBL" id="QDDL01000001">
    <property type="protein sequence ID" value="PVZ72639.1"/>
    <property type="molecule type" value="Genomic_DNA"/>
</dbReference>
<sequence>MRMLIGSLLSILALTVSAEQIVKLEDGRSVLLKDDFSWQYVVPTVAVKNDANAVLQSSTSINPLSVAIPVISSVKGTSIFLGSNKPVMQLSDNGVDLLIGAASYKNGLLIMPTQLTNQSSQSVVLVEVEATLSDSKGKQLLQEELKIWSSIKRVADTYFRPKTQRQGKSIELKVPEQSEYNLQLEVIKVEHW</sequence>
<feature type="signal peptide" evidence="1">
    <location>
        <begin position="1"/>
        <end position="18"/>
    </location>
</feature>
<proteinExistence type="predicted"/>
<keyword evidence="1" id="KW-0732">Signal</keyword>
<evidence type="ECO:0000256" key="1">
    <source>
        <dbReference type="SAM" id="SignalP"/>
    </source>
</evidence>
<reference evidence="2 3" key="1">
    <citation type="submission" date="2018-04" db="EMBL/GenBank/DDBJ databases">
        <title>Thalassorhabdus spongiae gen. nov., sp. nov., isolated from a marine sponge in South-West Iceland.</title>
        <authorList>
            <person name="Knobloch S."/>
            <person name="Daussin A."/>
            <person name="Johannsson R."/>
            <person name="Marteinsson V.T."/>
        </authorList>
    </citation>
    <scope>NUCLEOTIDE SEQUENCE [LARGE SCALE GENOMIC DNA]</scope>
    <source>
        <strain evidence="2 3">Hp12</strain>
    </source>
</reference>
<comment type="caution">
    <text evidence="2">The sequence shown here is derived from an EMBL/GenBank/DDBJ whole genome shotgun (WGS) entry which is preliminary data.</text>
</comment>
<gene>
    <name evidence="2" type="ORF">DC094_05930</name>
</gene>
<keyword evidence="3" id="KW-1185">Reference proteome</keyword>
<protein>
    <submittedName>
        <fullName evidence="2">DUF3157 domain-containing protein</fullName>
    </submittedName>
</protein>
<dbReference type="InterPro" id="IPR021501">
    <property type="entry name" value="DUF3157"/>
</dbReference>
<dbReference type="Pfam" id="PF11355">
    <property type="entry name" value="DUF3157"/>
    <property type="match status" value="1"/>
</dbReference>
<accession>A0A2V1H1S1</accession>
<evidence type="ECO:0000313" key="2">
    <source>
        <dbReference type="EMBL" id="PVZ72639.1"/>
    </source>
</evidence>
<dbReference type="Proteomes" id="UP000244906">
    <property type="component" value="Unassembled WGS sequence"/>
</dbReference>
<dbReference type="OrthoDB" id="5593708at2"/>
<organism evidence="2 3">
    <name type="scientific">Pelagibaculum spongiae</name>
    <dbReference type="NCBI Taxonomy" id="2080658"/>
    <lineage>
        <taxon>Bacteria</taxon>
        <taxon>Pseudomonadati</taxon>
        <taxon>Pseudomonadota</taxon>
        <taxon>Gammaproteobacteria</taxon>
        <taxon>Oceanospirillales</taxon>
        <taxon>Pelagibaculum</taxon>
    </lineage>
</organism>
<name>A0A2V1H1S1_9GAMM</name>
<feature type="chain" id="PRO_5016047261" evidence="1">
    <location>
        <begin position="19"/>
        <end position="192"/>
    </location>
</feature>
<dbReference type="AlphaFoldDB" id="A0A2V1H1S1"/>